<keyword evidence="4" id="KW-0676">Redox-active center</keyword>
<dbReference type="Gene3D" id="3.30.420.10">
    <property type="entry name" value="Ribonuclease H-like superfamily/Ribonuclease H"/>
    <property type="match status" value="1"/>
</dbReference>
<gene>
    <name evidence="9" type="ORF">F3Y22_tig00111311pilonHSYRG00100</name>
</gene>
<keyword evidence="10" id="KW-1185">Reference proteome</keyword>
<feature type="domain" description="Zinc knuckle CX2CX4HX4C" evidence="8">
    <location>
        <begin position="103"/>
        <end position="151"/>
    </location>
</feature>
<dbReference type="GO" id="GO:0004523">
    <property type="term" value="F:RNA-DNA hybrid ribonuclease activity"/>
    <property type="evidence" value="ECO:0007669"/>
    <property type="project" value="InterPro"/>
</dbReference>
<comment type="subcellular location">
    <subcellularLocation>
        <location evidence="1">Cytoplasm</location>
    </subcellularLocation>
</comment>
<feature type="compositionally biased region" description="Polar residues" evidence="5">
    <location>
        <begin position="197"/>
        <end position="207"/>
    </location>
</feature>
<evidence type="ECO:0000256" key="2">
    <source>
        <dbReference type="ARBA" id="ARBA00007568"/>
    </source>
</evidence>
<dbReference type="Pfam" id="PF13456">
    <property type="entry name" value="RVT_3"/>
    <property type="match status" value="1"/>
</dbReference>
<dbReference type="InterPro" id="IPR011905">
    <property type="entry name" value="GlrX-like_pln_2"/>
</dbReference>
<dbReference type="EMBL" id="VEPZ02001303">
    <property type="protein sequence ID" value="KAE8681614.1"/>
    <property type="molecule type" value="Genomic_DNA"/>
</dbReference>
<dbReference type="InterPro" id="IPR002109">
    <property type="entry name" value="Glutaredoxin"/>
</dbReference>
<evidence type="ECO:0000259" key="8">
    <source>
        <dbReference type="Pfam" id="PF14392"/>
    </source>
</evidence>
<dbReference type="SUPFAM" id="SSF56219">
    <property type="entry name" value="DNase I-like"/>
    <property type="match status" value="1"/>
</dbReference>
<dbReference type="InterPro" id="IPR036397">
    <property type="entry name" value="RNaseH_sf"/>
</dbReference>
<dbReference type="PANTHER" id="PTHR10168">
    <property type="entry name" value="GLUTAREDOXIN"/>
    <property type="match status" value="1"/>
</dbReference>
<dbReference type="Pfam" id="PF14392">
    <property type="entry name" value="zf-CCHC_4"/>
    <property type="match status" value="1"/>
</dbReference>
<dbReference type="InterPro" id="IPR025836">
    <property type="entry name" value="Zn_knuckle_CX2CX4HX4C"/>
</dbReference>
<dbReference type="AlphaFoldDB" id="A0A6A2YQF1"/>
<proteinExistence type="inferred from homology"/>
<dbReference type="InterPro" id="IPR002156">
    <property type="entry name" value="RNaseH_domain"/>
</dbReference>
<sequence length="1072" mass="122956">MSEEVADLMKHLKFSEEESEDISPPRVIAEDDLFEMDKGIVAKIIGFKRVDCDAVLRFKSLSDKQAILKRTPWSFEGTLLALTHFDPTLSLEEFDFRPLAVWIDCTKPLRRCAKMGQLANGQPRKCLLKYERLPSFFHRCGIIGHVLTECPGFSEQLQQPLQFGEWLRVPTNKRTEEGSSRRREGIVYVEDKKNARTLTSSANNPLSERTGRVPQGGSWIPGRDLLYSSNSNQEDDLDSTDPTGPDSSLPRSFLNVFLIHELSREEEQQPNLDPSVRAEQIFRFTGFYGRSVWSDKKHKWDLIAHMASFSSFPWCMGGDFNEILHSNEKTGGRKKLRVHMEDFQRCLRGVDLWDIRPRIVETISTTNSDHSAISLSLKSDIHISSPRRDYFKFDACWANEDQCRHIVQQTWENNEDSFSNKVIKIEDKLGNWQQARRRQAKWDERRIRSRILHLDSGSISDENCSKNGPNKGADIKLDMEKAYDRVEWGFLLDGLFALFLKAQRRNEIKGIRASLRGLRIMHLLYADDSLLFVKNSNVELRRDKSILNQYEKASGQKESLRHWTRGTILVYLLQLGNENERRSTLSKIRRRRGSRDGLSDSSLLEEDKKQNSRGWAMVAWYKVYRSKKFGGMGFRDLRLFNIVLVGNQVWRLIQDENSLAFKVLKAKYFPNSSFIEAKLGDRHSYAWASLMKAKEALLDGFFWRVGIYSKARMFEDKWGDSSVVQWRERYMDRIDQPVRVADFMIPGCARWDVQKVNRVLLTEDASQVLNILITPVQGDKMLWSHHSSGSYSTKSGYNWLTIQNSPTLIAEVIWNAVAKANVLPKIKIFGWRLFHEAIPSSGHCGSGYAWNGPWGVAKKINPLFTSKSTEAAAFTQGIHFAQEIGWHNVIIECDAISIVYRLSNTNSNKTQDISIVRLLLNETRLSLADHPFFKVHYVCREANRVAHSLAQWALSNDNPVWFFLDEPLEVMDRVRDLASKKAAVIFTKSSCYMCYSIKTLFYELGASPAIHELDHDPSGREMDRALRGLGCDPSVPAVFIGGRFVGSAKDVISLHVDGSLKQMLIDAKAIWF</sequence>
<dbReference type="Proteomes" id="UP000436088">
    <property type="component" value="Unassembled WGS sequence"/>
</dbReference>
<dbReference type="Pfam" id="PF00462">
    <property type="entry name" value="Glutaredoxin"/>
    <property type="match status" value="1"/>
</dbReference>
<feature type="region of interest" description="Disordered" evidence="5">
    <location>
        <begin position="230"/>
        <end position="249"/>
    </location>
</feature>
<dbReference type="Gene3D" id="3.60.10.10">
    <property type="entry name" value="Endonuclease/exonuclease/phosphatase"/>
    <property type="match status" value="1"/>
</dbReference>
<evidence type="ECO:0000256" key="5">
    <source>
        <dbReference type="SAM" id="MobiDB-lite"/>
    </source>
</evidence>
<dbReference type="NCBIfam" id="TIGR02189">
    <property type="entry name" value="GlrX-like_plant"/>
    <property type="match status" value="1"/>
</dbReference>
<evidence type="ECO:0000256" key="1">
    <source>
        <dbReference type="ARBA" id="ARBA00004496"/>
    </source>
</evidence>
<evidence type="ECO:0000313" key="10">
    <source>
        <dbReference type="Proteomes" id="UP000436088"/>
    </source>
</evidence>
<name>A0A6A2YQF1_HIBSY</name>
<dbReference type="InterPro" id="IPR036691">
    <property type="entry name" value="Endo/exonu/phosph_ase_sf"/>
</dbReference>
<keyword evidence="3" id="KW-0963">Cytoplasm</keyword>
<dbReference type="GO" id="GO:0003676">
    <property type="term" value="F:nucleic acid binding"/>
    <property type="evidence" value="ECO:0007669"/>
    <property type="project" value="InterPro"/>
</dbReference>
<organism evidence="9 10">
    <name type="scientific">Hibiscus syriacus</name>
    <name type="common">Rose of Sharon</name>
    <dbReference type="NCBI Taxonomy" id="106335"/>
    <lineage>
        <taxon>Eukaryota</taxon>
        <taxon>Viridiplantae</taxon>
        <taxon>Streptophyta</taxon>
        <taxon>Embryophyta</taxon>
        <taxon>Tracheophyta</taxon>
        <taxon>Spermatophyta</taxon>
        <taxon>Magnoliopsida</taxon>
        <taxon>eudicotyledons</taxon>
        <taxon>Gunneridae</taxon>
        <taxon>Pentapetalae</taxon>
        <taxon>rosids</taxon>
        <taxon>malvids</taxon>
        <taxon>Malvales</taxon>
        <taxon>Malvaceae</taxon>
        <taxon>Malvoideae</taxon>
        <taxon>Hibiscus</taxon>
    </lineage>
</organism>
<dbReference type="Gene3D" id="3.40.30.10">
    <property type="entry name" value="Glutaredoxin"/>
    <property type="match status" value="1"/>
</dbReference>
<evidence type="ECO:0000256" key="4">
    <source>
        <dbReference type="ARBA" id="ARBA00023284"/>
    </source>
</evidence>
<feature type="domain" description="RNase H type-1" evidence="7">
    <location>
        <begin position="854"/>
        <end position="953"/>
    </location>
</feature>
<evidence type="ECO:0000256" key="3">
    <source>
        <dbReference type="ARBA" id="ARBA00022490"/>
    </source>
</evidence>
<accession>A0A6A2YQF1</accession>
<evidence type="ECO:0000313" key="9">
    <source>
        <dbReference type="EMBL" id="KAE8681614.1"/>
    </source>
</evidence>
<evidence type="ECO:0000259" key="7">
    <source>
        <dbReference type="Pfam" id="PF13456"/>
    </source>
</evidence>
<feature type="domain" description="Glutaredoxin" evidence="6">
    <location>
        <begin position="984"/>
        <end position="1045"/>
    </location>
</feature>
<dbReference type="CDD" id="cd06222">
    <property type="entry name" value="RNase_H_like"/>
    <property type="match status" value="1"/>
</dbReference>
<dbReference type="GO" id="GO:0005737">
    <property type="term" value="C:cytoplasm"/>
    <property type="evidence" value="ECO:0007669"/>
    <property type="project" value="UniProtKB-SubCell"/>
</dbReference>
<feature type="compositionally biased region" description="Polar residues" evidence="5">
    <location>
        <begin position="240"/>
        <end position="249"/>
    </location>
</feature>
<dbReference type="InterPro" id="IPR036249">
    <property type="entry name" value="Thioredoxin-like_sf"/>
</dbReference>
<reference evidence="9" key="1">
    <citation type="submission" date="2019-09" db="EMBL/GenBank/DDBJ databases">
        <title>Draft genome information of white flower Hibiscus syriacus.</title>
        <authorList>
            <person name="Kim Y.-M."/>
        </authorList>
    </citation>
    <scope>NUCLEOTIDE SEQUENCE [LARGE SCALE GENOMIC DNA]</scope>
    <source>
        <strain evidence="9">YM2019G1</strain>
    </source>
</reference>
<dbReference type="CDD" id="cd03419">
    <property type="entry name" value="GRX_GRXh_1_2_like"/>
    <property type="match status" value="1"/>
</dbReference>
<dbReference type="InterPro" id="IPR044730">
    <property type="entry name" value="RNase_H-like_dom_plant"/>
</dbReference>
<feature type="region of interest" description="Disordered" evidence="5">
    <location>
        <begin position="197"/>
        <end position="220"/>
    </location>
</feature>
<protein>
    <submittedName>
        <fullName evidence="9">Uncharacterized protein</fullName>
    </submittedName>
</protein>
<comment type="similarity">
    <text evidence="2">Belongs to the glutaredoxin family. CC-type subfamily.</text>
</comment>
<evidence type="ECO:0000259" key="6">
    <source>
        <dbReference type="Pfam" id="PF00462"/>
    </source>
</evidence>
<dbReference type="SUPFAM" id="SSF52833">
    <property type="entry name" value="Thioredoxin-like"/>
    <property type="match status" value="1"/>
</dbReference>
<dbReference type="PROSITE" id="PS51354">
    <property type="entry name" value="GLUTAREDOXIN_2"/>
    <property type="match status" value="1"/>
</dbReference>
<comment type="caution">
    <text evidence="9">The sequence shown here is derived from an EMBL/GenBank/DDBJ whole genome shotgun (WGS) entry which is preliminary data.</text>
</comment>